<evidence type="ECO:0000256" key="2">
    <source>
        <dbReference type="ARBA" id="ARBA00022763"/>
    </source>
</evidence>
<dbReference type="InterPro" id="IPR013882">
    <property type="entry name" value="Ctp1_C"/>
</dbReference>
<feature type="region of interest" description="Disordered" evidence="4">
    <location>
        <begin position="755"/>
        <end position="794"/>
    </location>
</feature>
<feature type="region of interest" description="Disordered" evidence="4">
    <location>
        <begin position="844"/>
        <end position="873"/>
    </location>
</feature>
<feature type="compositionally biased region" description="Acidic residues" evidence="4">
    <location>
        <begin position="844"/>
        <end position="853"/>
    </location>
</feature>
<keyword evidence="3" id="KW-0539">Nucleus</keyword>
<feature type="compositionally biased region" description="Basic and acidic residues" evidence="4">
    <location>
        <begin position="296"/>
        <end position="316"/>
    </location>
</feature>
<dbReference type="PANTHER" id="PTHR15107">
    <property type="entry name" value="RETINOBLASTOMA BINDING PROTEIN 8"/>
    <property type="match status" value="1"/>
</dbReference>
<feature type="compositionally biased region" description="Acidic residues" evidence="4">
    <location>
        <begin position="755"/>
        <end position="777"/>
    </location>
</feature>
<feature type="region of interest" description="Disordered" evidence="4">
    <location>
        <begin position="929"/>
        <end position="983"/>
    </location>
</feature>
<feature type="region of interest" description="Disordered" evidence="4">
    <location>
        <begin position="636"/>
        <end position="674"/>
    </location>
</feature>
<dbReference type="RefSeq" id="XP_005107975.1">
    <property type="nucleotide sequence ID" value="XM_005107918.2"/>
</dbReference>
<accession>A0ABM0K3M0</accession>
<evidence type="ECO:0000256" key="3">
    <source>
        <dbReference type="ARBA" id="ARBA00023242"/>
    </source>
</evidence>
<keyword evidence="6" id="KW-1185">Reference proteome</keyword>
<evidence type="ECO:0000259" key="5">
    <source>
        <dbReference type="Pfam" id="PF08573"/>
    </source>
</evidence>
<keyword evidence="2" id="KW-0227">DNA damage</keyword>
<sequence>MDVTDSKNLERRRMSASGKNETNALTSALKHVFYIHKDIVADLKSKLDVVTEAHEKLKCQVQNQSAVSPSSCQSCVHLQEMNKTLQRHFHSRLKDKNVIIKHLENRLRTLGEEVDGGSFSIPTDETLTSEDGHSLLEDTSETYEGCEPVGTTHRIETPVSRSDVTLRKQHTKLQLPRQRKRRSRYEEHPDAKKAKVSPTPGEKKQSDGETFLSKVVNPTQTQLDLQSILVPETEVEARQFNTEMHDLVVPETLALDALVEQGALSQEAEESDLEEDYDGKEGQMSHKTVTGTDACLRQELRPQREEGRISKTKKGDTSIGVASKSKPSDCVIPSVSVSSFSDLHTGGAEDKDTLAQMQNNFISAPVHTRRVKSTPPGGHFKEPTPVVQRGPSSLRASVEGNVTITPNLSDMKTPETPASTSPRIFDEVKVSKDKSATPRRSSSLALQKRRPAPNSPDPALLRVGNNLTAKNDLHRGTNLKENVSPEKSLRQSTMTQAFHTFVEKGTMKCRAEDLNEQEQEEFDEAIQRSLQDCPASQNDVDESIDHRVKTKKSRSRGNKSSDLDTVITVEDASPVKSADVCKSPVKTKNLGRADLLKLKERSPNLPEFSPHKLVRDVTSVKSAKKDLFASKTKHTVSMIQEKESQERSPSILSSPGAKSKLPCEKGSVARGKSGVAATRQAAIKNVHQERSEAGTNFDETIAPNLLQTGTNTGEPTGDGESDEDEDFFTLPSLQSVPKRTVPAVNVRVRTSTVEVVEDENDEAVVAEDDDSDAEDETIAPSPQQSLPGQMGSQFASSLSYASRNLLSLAKDSQQLPSRYLRGSFKASGKSDTLVKCVDVKVIEDEEDDVDDGEADKSGGSVRSPAPPQSVFDSFDRVPADESREFAHVEVVRKHSERNKLQGFSCKQCHDYYKNSGLSEEEMQQKMKECSRHRDKFRPPSTPEHFWSLGFPDTAEYSARESSKGRSVIAPRPPRRRRKLEKKF</sequence>
<name>A0ABM0K3M0_APLCA</name>
<gene>
    <name evidence="7" type="primary">LOC101854667</name>
</gene>
<feature type="region of interest" description="Disordered" evidence="4">
    <location>
        <begin position="1"/>
        <end position="20"/>
    </location>
</feature>
<dbReference type="GeneID" id="101854667"/>
<evidence type="ECO:0000313" key="7">
    <source>
        <dbReference type="RefSeq" id="XP_005107975.1"/>
    </source>
</evidence>
<feature type="domain" description="DNA endonuclease activator Ctp1 C-terminal" evidence="5">
    <location>
        <begin position="918"/>
        <end position="955"/>
    </location>
</feature>
<feature type="compositionally biased region" description="Polar residues" evidence="4">
    <location>
        <begin position="780"/>
        <end position="794"/>
    </location>
</feature>
<feature type="compositionally biased region" description="Basic and acidic residues" evidence="4">
    <location>
        <begin position="184"/>
        <end position="193"/>
    </location>
</feature>
<evidence type="ECO:0000313" key="6">
    <source>
        <dbReference type="Proteomes" id="UP000694888"/>
    </source>
</evidence>
<reference evidence="7" key="1">
    <citation type="submission" date="2025-08" db="UniProtKB">
        <authorList>
            <consortium name="RefSeq"/>
        </authorList>
    </citation>
    <scope>IDENTIFICATION</scope>
</reference>
<feature type="compositionally biased region" description="Basic and acidic residues" evidence="4">
    <location>
        <begin position="424"/>
        <end position="436"/>
    </location>
</feature>
<dbReference type="InterPro" id="IPR033316">
    <property type="entry name" value="RBBP8-like"/>
</dbReference>
<feature type="region of interest" description="Disordered" evidence="4">
    <location>
        <begin position="141"/>
        <end position="208"/>
    </location>
</feature>
<evidence type="ECO:0000256" key="4">
    <source>
        <dbReference type="SAM" id="MobiDB-lite"/>
    </source>
</evidence>
<feature type="region of interest" description="Disordered" evidence="4">
    <location>
        <begin position="264"/>
        <end position="328"/>
    </location>
</feature>
<dbReference type="Pfam" id="PF08573">
    <property type="entry name" value="SAE2"/>
    <property type="match status" value="1"/>
</dbReference>
<feature type="region of interest" description="Disordered" evidence="4">
    <location>
        <begin position="688"/>
        <end position="725"/>
    </location>
</feature>
<dbReference type="Proteomes" id="UP000694888">
    <property type="component" value="Unplaced"/>
</dbReference>
<feature type="region of interest" description="Disordered" evidence="4">
    <location>
        <begin position="369"/>
        <end position="460"/>
    </location>
</feature>
<dbReference type="PANTHER" id="PTHR15107:SF0">
    <property type="entry name" value="DNA ENDONUCLEASE ACTIVATOR CTP1 C-TERMINAL DOMAIN-CONTAINING PROTEIN"/>
    <property type="match status" value="1"/>
</dbReference>
<protein>
    <submittedName>
        <fullName evidence="7">Uncharacterized protein LOC101854667</fullName>
    </submittedName>
</protein>
<feature type="compositionally biased region" description="Basic residues" evidence="4">
    <location>
        <begin position="548"/>
        <end position="557"/>
    </location>
</feature>
<comment type="subcellular location">
    <subcellularLocation>
        <location evidence="1">Nucleus</location>
    </subcellularLocation>
</comment>
<feature type="compositionally biased region" description="Polar residues" evidence="4">
    <location>
        <begin position="390"/>
        <end position="422"/>
    </location>
</feature>
<feature type="compositionally biased region" description="Acidic residues" evidence="4">
    <location>
        <begin position="267"/>
        <end position="278"/>
    </location>
</feature>
<organism evidence="6 7">
    <name type="scientific">Aplysia californica</name>
    <name type="common">California sea hare</name>
    <dbReference type="NCBI Taxonomy" id="6500"/>
    <lineage>
        <taxon>Eukaryota</taxon>
        <taxon>Metazoa</taxon>
        <taxon>Spiralia</taxon>
        <taxon>Lophotrochozoa</taxon>
        <taxon>Mollusca</taxon>
        <taxon>Gastropoda</taxon>
        <taxon>Heterobranchia</taxon>
        <taxon>Euthyneura</taxon>
        <taxon>Tectipleura</taxon>
        <taxon>Aplysiida</taxon>
        <taxon>Aplysioidea</taxon>
        <taxon>Aplysiidae</taxon>
        <taxon>Aplysia</taxon>
    </lineage>
</organism>
<feature type="compositionally biased region" description="Basic residues" evidence="4">
    <location>
        <begin position="167"/>
        <end position="183"/>
    </location>
</feature>
<feature type="compositionally biased region" description="Basic residues" evidence="4">
    <location>
        <begin position="972"/>
        <end position="983"/>
    </location>
</feature>
<feature type="region of interest" description="Disordered" evidence="4">
    <location>
        <begin position="532"/>
        <end position="561"/>
    </location>
</feature>
<proteinExistence type="predicted"/>
<feature type="compositionally biased region" description="Basic and acidic residues" evidence="4">
    <location>
        <begin position="1"/>
        <end position="13"/>
    </location>
</feature>
<evidence type="ECO:0000256" key="1">
    <source>
        <dbReference type="ARBA" id="ARBA00004123"/>
    </source>
</evidence>